<evidence type="ECO:0000256" key="1">
    <source>
        <dbReference type="SAM" id="Phobius"/>
    </source>
</evidence>
<feature type="transmembrane region" description="Helical" evidence="1">
    <location>
        <begin position="94"/>
        <end position="114"/>
    </location>
</feature>
<feature type="transmembrane region" description="Helical" evidence="1">
    <location>
        <begin position="126"/>
        <end position="148"/>
    </location>
</feature>
<reference evidence="3" key="1">
    <citation type="submission" date="2016-10" db="EMBL/GenBank/DDBJ databases">
        <authorList>
            <person name="Varghese N."/>
            <person name="Submissions S."/>
        </authorList>
    </citation>
    <scope>NUCLEOTIDE SEQUENCE [LARGE SCALE GENOMIC DNA]</scope>
    <source>
        <strain evidence="3">DSM 9751</strain>
    </source>
</reference>
<evidence type="ECO:0000313" key="2">
    <source>
        <dbReference type="EMBL" id="SEB81974.1"/>
    </source>
</evidence>
<protein>
    <recommendedName>
        <fullName evidence="4">Transmembrane protein</fullName>
    </recommendedName>
</protein>
<keyword evidence="1" id="KW-1133">Transmembrane helix</keyword>
<sequence length="157" mass="17324">MTEVRYPRFKVFMIFILCPLVPGFVAGLINSVLLVAHIATHPRLIGEVHGAEILLMPLLTPLVAVLGFFLPLFGLALGVSLLKVRRSARSCNALALLGAALATGWVSLFIHEVVTHSERARYEGYWLGLFVVFLAAFVTCWSTARLFLPKKSRAPHQ</sequence>
<dbReference type="AlphaFoldDB" id="A0A1H4MGU9"/>
<feature type="transmembrane region" description="Helical" evidence="1">
    <location>
        <begin position="12"/>
        <end position="38"/>
    </location>
</feature>
<dbReference type="Proteomes" id="UP000198982">
    <property type="component" value="Unassembled WGS sequence"/>
</dbReference>
<dbReference type="EMBL" id="FNTJ01000001">
    <property type="protein sequence ID" value="SEB81974.1"/>
    <property type="molecule type" value="Genomic_DNA"/>
</dbReference>
<evidence type="ECO:0008006" key="4">
    <source>
        <dbReference type="Google" id="ProtNLM"/>
    </source>
</evidence>
<evidence type="ECO:0000313" key="3">
    <source>
        <dbReference type="Proteomes" id="UP000198982"/>
    </source>
</evidence>
<accession>A0A1H4MGU9</accession>
<keyword evidence="1" id="KW-0472">Membrane</keyword>
<organism evidence="2 3">
    <name type="scientific">Pseudomonas saponiphila</name>
    <dbReference type="NCBI Taxonomy" id="556534"/>
    <lineage>
        <taxon>Bacteria</taxon>
        <taxon>Pseudomonadati</taxon>
        <taxon>Pseudomonadota</taxon>
        <taxon>Gammaproteobacteria</taxon>
        <taxon>Pseudomonadales</taxon>
        <taxon>Pseudomonadaceae</taxon>
        <taxon>Pseudomonas</taxon>
    </lineage>
</organism>
<gene>
    <name evidence="2" type="ORF">SAMN05216178_2381</name>
</gene>
<keyword evidence="3" id="KW-1185">Reference proteome</keyword>
<proteinExistence type="predicted"/>
<dbReference type="RefSeq" id="WP_092313622.1">
    <property type="nucleotide sequence ID" value="NZ_FNTJ01000001.1"/>
</dbReference>
<feature type="transmembrane region" description="Helical" evidence="1">
    <location>
        <begin position="58"/>
        <end position="82"/>
    </location>
</feature>
<name>A0A1H4MGU9_9PSED</name>
<keyword evidence="1" id="KW-0812">Transmembrane</keyword>